<keyword evidence="4" id="KW-1185">Reference proteome</keyword>
<comment type="caution">
    <text evidence="3">The sequence shown here is derived from an EMBL/GenBank/DDBJ whole genome shotgun (WGS) entry which is preliminary data.</text>
</comment>
<feature type="transmembrane region" description="Helical" evidence="2">
    <location>
        <begin position="47"/>
        <end position="68"/>
    </location>
</feature>
<dbReference type="RefSeq" id="WP_115366003.1">
    <property type="nucleotide sequence ID" value="NZ_QBKA01000002.1"/>
</dbReference>
<dbReference type="OrthoDB" id="264250at2"/>
<feature type="transmembrane region" description="Helical" evidence="2">
    <location>
        <begin position="80"/>
        <end position="96"/>
    </location>
</feature>
<feature type="transmembrane region" description="Helical" evidence="2">
    <location>
        <begin position="12"/>
        <end position="35"/>
    </location>
</feature>
<accession>A0A369Q5J3</accession>
<dbReference type="EMBL" id="QBKA01000002">
    <property type="protein sequence ID" value="RDC59690.1"/>
    <property type="molecule type" value="Genomic_DNA"/>
</dbReference>
<protein>
    <recommendedName>
        <fullName evidence="5">O-antigen ligase domain-containing protein</fullName>
    </recommendedName>
</protein>
<reference evidence="3 4" key="1">
    <citation type="submission" date="2018-04" db="EMBL/GenBank/DDBJ databases">
        <title>Altererythrobacter sp. HME9302 genome sequencing and assembly.</title>
        <authorList>
            <person name="Kang H."/>
            <person name="Kim H."/>
            <person name="Joh K."/>
        </authorList>
    </citation>
    <scope>NUCLEOTIDE SEQUENCE [LARGE SCALE GENOMIC DNA]</scope>
    <source>
        <strain evidence="3 4">HME9302</strain>
    </source>
</reference>
<name>A0A369Q5J3_9SPHN</name>
<evidence type="ECO:0000313" key="3">
    <source>
        <dbReference type="EMBL" id="RDC59690.1"/>
    </source>
</evidence>
<feature type="compositionally biased region" description="Basic and acidic residues" evidence="1">
    <location>
        <begin position="461"/>
        <end position="474"/>
    </location>
</feature>
<evidence type="ECO:0000313" key="4">
    <source>
        <dbReference type="Proteomes" id="UP000253727"/>
    </source>
</evidence>
<keyword evidence="2" id="KW-1133">Transmembrane helix</keyword>
<evidence type="ECO:0008006" key="5">
    <source>
        <dbReference type="Google" id="ProtNLM"/>
    </source>
</evidence>
<feature type="transmembrane region" description="Helical" evidence="2">
    <location>
        <begin position="131"/>
        <end position="149"/>
    </location>
</feature>
<organism evidence="3 4">
    <name type="scientific">Alteripontixanthobacter maritimus</name>
    <dbReference type="NCBI Taxonomy" id="2161824"/>
    <lineage>
        <taxon>Bacteria</taxon>
        <taxon>Pseudomonadati</taxon>
        <taxon>Pseudomonadota</taxon>
        <taxon>Alphaproteobacteria</taxon>
        <taxon>Sphingomonadales</taxon>
        <taxon>Erythrobacteraceae</taxon>
        <taxon>Alteripontixanthobacter</taxon>
    </lineage>
</organism>
<feature type="transmembrane region" description="Helical" evidence="2">
    <location>
        <begin position="271"/>
        <end position="298"/>
    </location>
</feature>
<feature type="region of interest" description="Disordered" evidence="1">
    <location>
        <begin position="441"/>
        <end position="474"/>
    </location>
</feature>
<evidence type="ECO:0000256" key="2">
    <source>
        <dbReference type="SAM" id="Phobius"/>
    </source>
</evidence>
<feature type="transmembrane region" description="Helical" evidence="2">
    <location>
        <begin position="352"/>
        <end position="374"/>
    </location>
</feature>
<evidence type="ECO:0000256" key="1">
    <source>
        <dbReference type="SAM" id="MobiDB-lite"/>
    </source>
</evidence>
<feature type="transmembrane region" description="Helical" evidence="2">
    <location>
        <begin position="386"/>
        <end position="408"/>
    </location>
</feature>
<feature type="transmembrane region" description="Helical" evidence="2">
    <location>
        <begin position="230"/>
        <end position="259"/>
    </location>
</feature>
<feature type="transmembrane region" description="Helical" evidence="2">
    <location>
        <begin position="198"/>
        <end position="218"/>
    </location>
</feature>
<gene>
    <name evidence="3" type="ORF">HME9302_00882</name>
</gene>
<keyword evidence="2" id="KW-0472">Membrane</keyword>
<sequence>MLLTMDRSRPITLANAAHTGRPTVWLLVIFIYALLLPREVRLSAGDLVFFADRLVAIAALPLIISAFANRALRITLCDTLLGLGSLFIFVSMSYHYGITSGLERGGALALDTAMAYFIGRYSVRNMAEFRTVMILIVFGLLIAGGSMALESIRGAPIVKPIFAGIFGPLPYYDAGLEITGQTLQSEYRLGLLRSSGPFSHPILGGLILCSILPIYLIGGIRKWPRIAGTIAALLSFFSLSSAALIGLFLGFVMIFYDWLQSRTMLLSWKTAIIFTSVIMLLLQVLTQSGVFSFIVRYLTLSAATGNYRMLIYEFGFATALNNPIFGIGFAGYDRPAWMVNATVDSHWLLLALRHGFPTALLFFALAIVSINMVAKAAGRSRGQDALFYKSIAILLFLLTFLGFTVAYFGGANSWYLAFTGAAVSLALSDTAQRRAQLPNVVRPSHSGVTSTHSPAGALPLPKDRPPEHVRSYTA</sequence>
<dbReference type="Proteomes" id="UP000253727">
    <property type="component" value="Unassembled WGS sequence"/>
</dbReference>
<keyword evidence="2" id="KW-0812">Transmembrane</keyword>
<feature type="transmembrane region" description="Helical" evidence="2">
    <location>
        <begin position="310"/>
        <end position="332"/>
    </location>
</feature>
<dbReference type="AlphaFoldDB" id="A0A369Q5J3"/>
<proteinExistence type="predicted"/>